<protein>
    <recommendedName>
        <fullName evidence="1">Glycosyl hydrolase-like 10 domain-containing protein</fullName>
    </recommendedName>
</protein>
<dbReference type="InterPro" id="IPR003790">
    <property type="entry name" value="GHL10"/>
</dbReference>
<name>A0ABX5YMZ9_9PLAN</name>
<evidence type="ECO:0000313" key="2">
    <source>
        <dbReference type="EMBL" id="QEG17126.1"/>
    </source>
</evidence>
<dbReference type="Proteomes" id="UP000322887">
    <property type="component" value="Chromosome"/>
</dbReference>
<keyword evidence="3" id="KW-1185">Reference proteome</keyword>
<sequence>MVLLAPAYAGAADTRTIPVRIRIEWGESIPRHWKAQFDLTGCELLSAKSLGVDADEAAVLKSAGQTVRYQPHSQRVFNSVEFMVRGIADAKLQVQVQDRDDPLVSLNQQFDLKNILAQKAIIPISQTAAQLIVQQAPGDAFALRVRNPYLIFKPDEEIRIQAFPQFLFDEKVSPGGELNWSIQRARSGDPVTSGVLPLPTQDLAVLLKQGISLSVKAPETGEYNLVVNFGNHRAEVQFAVLSQKQSPLPVKALIPDSGILVDEFSLSGTLDHHDLIKRRPGSRFRNSLKSFFKANPAIEQAATRSPPWSACHLKIRNRHRPHKLLLTYPRRPGTRLGFSILEPDAAGQLVPVGIDSGVYQAGTDMTAKDQSEESQVEILFWPKIDDPILLFHSLGSSEPAEVTKVEVYELPARMHSRAVSAGEVSSLVEKSRLTGPYLQKPLLPEIFGATQVLDSKSNRSLDDWQTFREAGERLAYYLNYHSFNSILMAVSADGSAIYPSEFLAPTPRYDSGVYHSSGQDVVRKDVLELLFQIFNREKLTLVPELQFSSMLNSLEQMLHDDSRNSAGIELVNSAGQTWREAKGTSRGQAPFYNPLDPRVQAEIVKIFRELVVRYKRHPSFQGVAVQLSLNGYLQLPGLDWGYDDQTVQQFQKETGIKIPFSSEANRYQDRYRFLTTTALPQWTQWRCQKIRELHQLLADVLQAESPDAQIVFSARELLPSRSRNGDVVTALKGGTMFRPILMELGLDFSHYDQIENAVVLRPGQYNSQQQVSSFAHVLNTHPSVDDAFKSRVGGALYYHDPVEIRIAEFDRISPWQPAFTWLVSQVSPADESNRKRYIHSIARQDPYYIFDGGWTIPFGQERATKSIRSQFQQLPSRPFQTVDTASQPVVTRLSRGKEKAFFYFVNDFPYQCHVTVEATVPSKAPVISLQSGDILAASRSGGESRQYSITLTPFDFQAFRIDDSQIQIQSVRCEIAKQDLMHLQAKIEQKKQSLVKLHQSMDELTAVVFHADFETKSSRDYILAGWESKVSQGNAWTIDSTESHSGKTSLVLGTAPGNNFLRTNQIPLQDSRYLNMSVWMKSNASDMQVRIALEAEQNGRLKVQSAIISVDQQWRKYLFRVKDIPVDQIRNAHIVVEKLGSEKLWIDDVDLQIHQISPEDDRQLTKLVSTLALAWDSQRYLDCYRLLCSYWGQFGDTAELPATPADEQTPVKHAERRGIRKLLQR</sequence>
<reference evidence="2 3" key="1">
    <citation type="submission" date="2019-08" db="EMBL/GenBank/DDBJ databases">
        <title>Deep-cultivation of Planctomycetes and their phenomic and genomic characterization uncovers novel biology.</title>
        <authorList>
            <person name="Wiegand S."/>
            <person name="Jogler M."/>
            <person name="Boedeker C."/>
            <person name="Pinto D."/>
            <person name="Vollmers J."/>
            <person name="Rivas-Marin E."/>
            <person name="Kohn T."/>
            <person name="Peeters S.H."/>
            <person name="Heuer A."/>
            <person name="Rast P."/>
            <person name="Oberbeckmann S."/>
            <person name="Bunk B."/>
            <person name="Jeske O."/>
            <person name="Meyerdierks A."/>
            <person name="Storesund J.E."/>
            <person name="Kallscheuer N."/>
            <person name="Luecker S."/>
            <person name="Lage O.M."/>
            <person name="Pohl T."/>
            <person name="Merkel B.J."/>
            <person name="Hornburger P."/>
            <person name="Mueller R.-W."/>
            <person name="Bruemmer F."/>
            <person name="Labrenz M."/>
            <person name="Spormann A.M."/>
            <person name="Op den Camp H."/>
            <person name="Overmann J."/>
            <person name="Amann R."/>
            <person name="Jetten M.S.M."/>
            <person name="Mascher T."/>
            <person name="Medema M.H."/>
            <person name="Devos D.P."/>
            <person name="Kaster A.-K."/>
            <person name="Ovreas L."/>
            <person name="Rohde M."/>
            <person name="Galperin M.Y."/>
            <person name="Jogler C."/>
        </authorList>
    </citation>
    <scope>NUCLEOTIDE SEQUENCE [LARGE SCALE GENOMIC DNA]</scope>
    <source>
        <strain evidence="2 3">DSM 8797</strain>
    </source>
</reference>
<evidence type="ECO:0000313" key="3">
    <source>
        <dbReference type="Proteomes" id="UP000322887"/>
    </source>
</evidence>
<dbReference type="Gene3D" id="2.60.120.260">
    <property type="entry name" value="Galactose-binding domain-like"/>
    <property type="match status" value="1"/>
</dbReference>
<dbReference type="Gene3D" id="3.20.20.80">
    <property type="entry name" value="Glycosidases"/>
    <property type="match status" value="1"/>
</dbReference>
<feature type="domain" description="Glycosyl hydrolase-like 10" evidence="1">
    <location>
        <begin position="478"/>
        <end position="713"/>
    </location>
</feature>
<accession>A0ABX5YMZ9</accession>
<gene>
    <name evidence="2" type="ORF">GmarT_30040</name>
</gene>
<organism evidence="2 3">
    <name type="scientific">Gimesia maris</name>
    <dbReference type="NCBI Taxonomy" id="122"/>
    <lineage>
        <taxon>Bacteria</taxon>
        <taxon>Pseudomonadati</taxon>
        <taxon>Planctomycetota</taxon>
        <taxon>Planctomycetia</taxon>
        <taxon>Planctomycetales</taxon>
        <taxon>Planctomycetaceae</taxon>
        <taxon>Gimesia</taxon>
    </lineage>
</organism>
<dbReference type="Pfam" id="PF02638">
    <property type="entry name" value="GHL10"/>
    <property type="match status" value="1"/>
</dbReference>
<proteinExistence type="predicted"/>
<dbReference type="EMBL" id="CP042910">
    <property type="protein sequence ID" value="QEG17126.1"/>
    <property type="molecule type" value="Genomic_DNA"/>
</dbReference>
<evidence type="ECO:0000259" key="1">
    <source>
        <dbReference type="Pfam" id="PF02638"/>
    </source>
</evidence>